<accession>A0A6J5NL57</accession>
<name>A0A6J5NL57_9CAUD</name>
<gene>
    <name evidence="1" type="ORF">UFOVP699_178</name>
</gene>
<evidence type="ECO:0008006" key="2">
    <source>
        <dbReference type="Google" id="ProtNLM"/>
    </source>
</evidence>
<protein>
    <recommendedName>
        <fullName evidence="2">DUF932 domain-containing protein</fullName>
    </recommendedName>
</protein>
<dbReference type="EMBL" id="LR796670">
    <property type="protein sequence ID" value="CAB4159442.1"/>
    <property type="molecule type" value="Genomic_DNA"/>
</dbReference>
<evidence type="ECO:0000313" key="1">
    <source>
        <dbReference type="EMBL" id="CAB4159442.1"/>
    </source>
</evidence>
<proteinExistence type="predicted"/>
<sequence>MREINQDQFSAIRSAMIENEFVTKEVPTSAIKLTDKSFFKGEIEIGGQPVKVGRNFFIRLAGMMKMNASLTREFIKNEDGKLAAALMNALSDYRQSHGGGNLLLIANPNTREIVDVCDPKRYRRLTTESLFDVTERILNDQPSLKIETIDANPLNGSISVNLLNTNEIGFPGAGKDEFFKFGFSITQTTRDTMIETYNQRLVCSNGLRVSLGSGAIGGNRELNFEEKFRLGGTSADEVKHFLNQIDAMKKADFVPAGFQHALGTAVGTKASLAEVENALLVAQRRVREDDPQFKKNFIDAIQRNYFEGYSDTMARIVKKGQDPMKLNDKQKGFIRTNMSVWDVVNSLTFLGSNPSGIELDNKHELKAVAGDLFAKGVNAGYDLQFAQYAQL</sequence>
<organism evidence="1">
    <name type="scientific">uncultured Caudovirales phage</name>
    <dbReference type="NCBI Taxonomy" id="2100421"/>
    <lineage>
        <taxon>Viruses</taxon>
        <taxon>Duplodnaviria</taxon>
        <taxon>Heunggongvirae</taxon>
        <taxon>Uroviricota</taxon>
        <taxon>Caudoviricetes</taxon>
        <taxon>Peduoviridae</taxon>
        <taxon>Maltschvirus</taxon>
        <taxon>Maltschvirus maltsch</taxon>
    </lineage>
</organism>
<reference evidence="1" key="1">
    <citation type="submission" date="2020-04" db="EMBL/GenBank/DDBJ databases">
        <authorList>
            <person name="Chiriac C."/>
            <person name="Salcher M."/>
            <person name="Ghai R."/>
            <person name="Kavagutti S V."/>
        </authorList>
    </citation>
    <scope>NUCLEOTIDE SEQUENCE</scope>
</reference>